<proteinExistence type="predicted"/>
<dbReference type="InterPro" id="IPR008476">
    <property type="entry name" value="PBDC1_metazoa/fungi"/>
</dbReference>
<dbReference type="RefSeq" id="XP_014668547.1">
    <property type="nucleotide sequence ID" value="XM_014813061.1"/>
</dbReference>
<feature type="domain" description="Polysaccharide biosynthesis" evidence="1">
    <location>
        <begin position="35"/>
        <end position="159"/>
    </location>
</feature>
<dbReference type="Gene3D" id="1.10.3560.10">
    <property type="entry name" value="yst0336 like domain"/>
    <property type="match status" value="1"/>
</dbReference>
<protein>
    <submittedName>
        <fullName evidence="3">Protein PBDC1-like</fullName>
    </submittedName>
</protein>
<sequence length="170" mass="19525">MAEHMGLGDLGVEGVMGAASALSAPAESYINQPELEMEWAMKAYEHAETYFNLLCAVDPKLLRLTPHDDDVYTKLRETFPDLNVGRLQEDELKSAEAKEKWRPFCNYYEDKIQDFNFGTLLRLDSTSDYSEKNSILVTRIQFFAVEIARNREGYNSKIRELFKPTPKTKS</sequence>
<evidence type="ECO:0000259" key="1">
    <source>
        <dbReference type="Pfam" id="PF04669"/>
    </source>
</evidence>
<accession>A0ABM1E8M6</accession>
<dbReference type="GeneID" id="106809836"/>
<dbReference type="PANTHER" id="PTHR13410">
    <property type="entry name" value="PROTEIN PBDC1"/>
    <property type="match status" value="1"/>
</dbReference>
<reference evidence="3" key="1">
    <citation type="submission" date="2025-08" db="UniProtKB">
        <authorList>
            <consortium name="RefSeq"/>
        </authorList>
    </citation>
    <scope>IDENTIFICATION</scope>
</reference>
<dbReference type="InterPro" id="IPR023139">
    <property type="entry name" value="PBDC1-like_dom_sf"/>
</dbReference>
<name>A0ABM1E8M6_PRICU</name>
<dbReference type="InterPro" id="IPR021148">
    <property type="entry name" value="Polysacc_synth_dom"/>
</dbReference>
<gene>
    <name evidence="3" type="primary">LOC106809836</name>
</gene>
<dbReference type="Pfam" id="PF04669">
    <property type="entry name" value="PBDC1"/>
    <property type="match status" value="1"/>
</dbReference>
<organism evidence="2 3">
    <name type="scientific">Priapulus caudatus</name>
    <name type="common">Priapulid worm</name>
    <dbReference type="NCBI Taxonomy" id="37621"/>
    <lineage>
        <taxon>Eukaryota</taxon>
        <taxon>Metazoa</taxon>
        <taxon>Ecdysozoa</taxon>
        <taxon>Scalidophora</taxon>
        <taxon>Priapulida</taxon>
        <taxon>Priapulimorpha</taxon>
        <taxon>Priapulimorphida</taxon>
        <taxon>Priapulidae</taxon>
        <taxon>Priapulus</taxon>
    </lineage>
</organism>
<evidence type="ECO:0000313" key="3">
    <source>
        <dbReference type="RefSeq" id="XP_014668547.1"/>
    </source>
</evidence>
<keyword evidence="2" id="KW-1185">Reference proteome</keyword>
<evidence type="ECO:0000313" key="2">
    <source>
        <dbReference type="Proteomes" id="UP000695022"/>
    </source>
</evidence>
<dbReference type="PANTHER" id="PTHR13410:SF9">
    <property type="entry name" value="PROTEIN PBDC1"/>
    <property type="match status" value="1"/>
</dbReference>
<dbReference type="Proteomes" id="UP000695022">
    <property type="component" value="Unplaced"/>
</dbReference>